<evidence type="ECO:0000256" key="9">
    <source>
        <dbReference type="ARBA" id="ARBA00022676"/>
    </source>
</evidence>
<gene>
    <name evidence="12" type="primary">apt</name>
    <name evidence="14" type="ORF">HY768_01715</name>
</gene>
<dbReference type="NCBIfam" id="NF002636">
    <property type="entry name" value="PRK02304.1-5"/>
    <property type="match status" value="1"/>
</dbReference>
<dbReference type="NCBIfam" id="NF002634">
    <property type="entry name" value="PRK02304.1-3"/>
    <property type="match status" value="1"/>
</dbReference>
<keyword evidence="10 12" id="KW-0808">Transferase</keyword>
<dbReference type="InterPro" id="IPR000836">
    <property type="entry name" value="PRTase_dom"/>
</dbReference>
<keyword evidence="11 12" id="KW-0660">Purine salvage</keyword>
<feature type="domain" description="Phosphoribosyltransferase" evidence="13">
    <location>
        <begin position="33"/>
        <end position="165"/>
    </location>
</feature>
<sequence length="175" mass="19148">MAVNLKKHIREVPDFPKPGINFKDITTLLRDKKAFKDAVDQLYLQAKKLKIDAIAVIESRGFPFGSALAYKMGVGVILVRKPNKLPAKTVKQTYALEYGADSLEIHADAVKKGQKVLIVDDLLATGGTALAVAKLVEKLGGQVAGLAFVVELDFLKGKDKLKKYKVISLVHYDAE</sequence>
<evidence type="ECO:0000256" key="7">
    <source>
        <dbReference type="ARBA" id="ARBA00011893"/>
    </source>
</evidence>
<comment type="similarity">
    <text evidence="5 12">Belongs to the purine/pyrimidine phosphoribosyltransferase family.</text>
</comment>
<evidence type="ECO:0000256" key="4">
    <source>
        <dbReference type="ARBA" id="ARBA00004659"/>
    </source>
</evidence>
<dbReference type="GO" id="GO:0006168">
    <property type="term" value="P:adenine salvage"/>
    <property type="evidence" value="ECO:0007669"/>
    <property type="project" value="InterPro"/>
</dbReference>
<dbReference type="GO" id="GO:0016208">
    <property type="term" value="F:AMP binding"/>
    <property type="evidence" value="ECO:0007669"/>
    <property type="project" value="TreeGrafter"/>
</dbReference>
<comment type="function">
    <text evidence="2 12">Catalyzes a salvage reaction resulting in the formation of AMP, that is energically less costly than de novo synthesis.</text>
</comment>
<dbReference type="HAMAP" id="MF_00004">
    <property type="entry name" value="Aden_phosphoribosyltr"/>
    <property type="match status" value="1"/>
</dbReference>
<proteinExistence type="inferred from homology"/>
<dbReference type="GO" id="GO:0044209">
    <property type="term" value="P:AMP salvage"/>
    <property type="evidence" value="ECO:0007669"/>
    <property type="project" value="UniProtKB-UniRule"/>
</dbReference>
<dbReference type="GO" id="GO:0006166">
    <property type="term" value="P:purine ribonucleoside salvage"/>
    <property type="evidence" value="ECO:0007669"/>
    <property type="project" value="UniProtKB-UniRule"/>
</dbReference>
<dbReference type="Gene3D" id="3.40.50.2020">
    <property type="match status" value="1"/>
</dbReference>
<dbReference type="AlphaFoldDB" id="A0A933I8S4"/>
<dbReference type="GO" id="GO:0003999">
    <property type="term" value="F:adenine phosphoribosyltransferase activity"/>
    <property type="evidence" value="ECO:0007669"/>
    <property type="project" value="UniProtKB-UniRule"/>
</dbReference>
<comment type="caution">
    <text evidence="14">The sequence shown here is derived from an EMBL/GenBank/DDBJ whole genome shotgun (WGS) entry which is preliminary data.</text>
</comment>
<comment type="catalytic activity">
    <reaction evidence="1 12">
        <text>AMP + diphosphate = 5-phospho-alpha-D-ribose 1-diphosphate + adenine</text>
        <dbReference type="Rhea" id="RHEA:16609"/>
        <dbReference type="ChEBI" id="CHEBI:16708"/>
        <dbReference type="ChEBI" id="CHEBI:33019"/>
        <dbReference type="ChEBI" id="CHEBI:58017"/>
        <dbReference type="ChEBI" id="CHEBI:456215"/>
        <dbReference type="EC" id="2.4.2.7"/>
    </reaction>
</comment>
<comment type="subunit">
    <text evidence="6 12">Homodimer.</text>
</comment>
<keyword evidence="9 12" id="KW-0328">Glycosyltransferase</keyword>
<dbReference type="GO" id="GO:0005737">
    <property type="term" value="C:cytoplasm"/>
    <property type="evidence" value="ECO:0007669"/>
    <property type="project" value="UniProtKB-SubCell"/>
</dbReference>
<evidence type="ECO:0000256" key="5">
    <source>
        <dbReference type="ARBA" id="ARBA00008391"/>
    </source>
</evidence>
<dbReference type="PANTHER" id="PTHR32315:SF3">
    <property type="entry name" value="ADENINE PHOSPHORIBOSYLTRANSFERASE"/>
    <property type="match status" value="1"/>
</dbReference>
<dbReference type="GO" id="GO:0002055">
    <property type="term" value="F:adenine binding"/>
    <property type="evidence" value="ECO:0007669"/>
    <property type="project" value="TreeGrafter"/>
</dbReference>
<evidence type="ECO:0000256" key="10">
    <source>
        <dbReference type="ARBA" id="ARBA00022679"/>
    </source>
</evidence>
<evidence type="ECO:0000256" key="3">
    <source>
        <dbReference type="ARBA" id="ARBA00004496"/>
    </source>
</evidence>
<comment type="pathway">
    <text evidence="4 12">Purine metabolism; AMP biosynthesis via salvage pathway; AMP from adenine: step 1/1.</text>
</comment>
<evidence type="ECO:0000256" key="12">
    <source>
        <dbReference type="HAMAP-Rule" id="MF_00004"/>
    </source>
</evidence>
<dbReference type="FunFam" id="3.40.50.2020:FF:000004">
    <property type="entry name" value="Adenine phosphoribosyltransferase"/>
    <property type="match status" value="1"/>
</dbReference>
<dbReference type="CDD" id="cd06223">
    <property type="entry name" value="PRTases_typeI"/>
    <property type="match status" value="1"/>
</dbReference>
<evidence type="ECO:0000256" key="11">
    <source>
        <dbReference type="ARBA" id="ARBA00022726"/>
    </source>
</evidence>
<dbReference type="Proteomes" id="UP000736328">
    <property type="component" value="Unassembled WGS sequence"/>
</dbReference>
<evidence type="ECO:0000256" key="8">
    <source>
        <dbReference type="ARBA" id="ARBA00022490"/>
    </source>
</evidence>
<reference evidence="14" key="1">
    <citation type="submission" date="2020-07" db="EMBL/GenBank/DDBJ databases">
        <title>Huge and variable diversity of episymbiotic CPR bacteria and DPANN archaea in groundwater ecosystems.</title>
        <authorList>
            <person name="He C.Y."/>
            <person name="Keren R."/>
            <person name="Whittaker M."/>
            <person name="Farag I.F."/>
            <person name="Doudna J."/>
            <person name="Cate J.H.D."/>
            <person name="Banfield J.F."/>
        </authorList>
    </citation>
    <scope>NUCLEOTIDE SEQUENCE</scope>
    <source>
        <strain evidence="14">NC_groundwater_1520_Pr4_B-0.1um_53_5</strain>
    </source>
</reference>
<evidence type="ECO:0000259" key="13">
    <source>
        <dbReference type="Pfam" id="PF00156"/>
    </source>
</evidence>
<dbReference type="InterPro" id="IPR005764">
    <property type="entry name" value="Ade_phspho_trans"/>
</dbReference>
<evidence type="ECO:0000313" key="15">
    <source>
        <dbReference type="Proteomes" id="UP000736328"/>
    </source>
</evidence>
<evidence type="ECO:0000256" key="2">
    <source>
        <dbReference type="ARBA" id="ARBA00003968"/>
    </source>
</evidence>
<protein>
    <recommendedName>
        <fullName evidence="7 12">Adenine phosphoribosyltransferase</fullName>
        <shortName evidence="12">APRT</shortName>
        <ecNumber evidence="7 12">2.4.2.7</ecNumber>
    </recommendedName>
</protein>
<organism evidence="14 15">
    <name type="scientific">candidate division TA06 bacterium</name>
    <dbReference type="NCBI Taxonomy" id="2250710"/>
    <lineage>
        <taxon>Bacteria</taxon>
        <taxon>Bacteria division TA06</taxon>
    </lineage>
</organism>
<dbReference type="Pfam" id="PF00156">
    <property type="entry name" value="Pribosyltran"/>
    <property type="match status" value="1"/>
</dbReference>
<dbReference type="PANTHER" id="PTHR32315">
    <property type="entry name" value="ADENINE PHOSPHORIBOSYLTRANSFERASE"/>
    <property type="match status" value="1"/>
</dbReference>
<dbReference type="EMBL" id="JACQXR010000019">
    <property type="protein sequence ID" value="MBI4725940.1"/>
    <property type="molecule type" value="Genomic_DNA"/>
</dbReference>
<evidence type="ECO:0000256" key="1">
    <source>
        <dbReference type="ARBA" id="ARBA00000868"/>
    </source>
</evidence>
<evidence type="ECO:0000313" key="14">
    <source>
        <dbReference type="EMBL" id="MBI4725940.1"/>
    </source>
</evidence>
<evidence type="ECO:0000256" key="6">
    <source>
        <dbReference type="ARBA" id="ARBA00011738"/>
    </source>
</evidence>
<comment type="subcellular location">
    <subcellularLocation>
        <location evidence="3 12">Cytoplasm</location>
    </subcellularLocation>
</comment>
<dbReference type="NCBIfam" id="NF002633">
    <property type="entry name" value="PRK02304.1-2"/>
    <property type="match status" value="1"/>
</dbReference>
<name>A0A933I8S4_UNCT6</name>
<keyword evidence="8 12" id="KW-0963">Cytoplasm</keyword>
<dbReference type="EC" id="2.4.2.7" evidence="7 12"/>
<dbReference type="NCBIfam" id="TIGR01090">
    <property type="entry name" value="apt"/>
    <property type="match status" value="1"/>
</dbReference>
<dbReference type="InterPro" id="IPR050054">
    <property type="entry name" value="UPRTase/APRTase"/>
</dbReference>
<dbReference type="SUPFAM" id="SSF53271">
    <property type="entry name" value="PRTase-like"/>
    <property type="match status" value="1"/>
</dbReference>
<accession>A0A933I8S4</accession>
<dbReference type="InterPro" id="IPR029057">
    <property type="entry name" value="PRTase-like"/>
</dbReference>